<evidence type="ECO:0000313" key="2">
    <source>
        <dbReference type="Proteomes" id="UP000287651"/>
    </source>
</evidence>
<organism evidence="1 2">
    <name type="scientific">Ensete ventricosum</name>
    <name type="common">Abyssinian banana</name>
    <name type="synonym">Musa ensete</name>
    <dbReference type="NCBI Taxonomy" id="4639"/>
    <lineage>
        <taxon>Eukaryota</taxon>
        <taxon>Viridiplantae</taxon>
        <taxon>Streptophyta</taxon>
        <taxon>Embryophyta</taxon>
        <taxon>Tracheophyta</taxon>
        <taxon>Spermatophyta</taxon>
        <taxon>Magnoliopsida</taxon>
        <taxon>Liliopsida</taxon>
        <taxon>Zingiberales</taxon>
        <taxon>Musaceae</taxon>
        <taxon>Ensete</taxon>
    </lineage>
</organism>
<dbReference type="AlphaFoldDB" id="A0A444BYU1"/>
<dbReference type="EMBL" id="AMZH03020201">
    <property type="protein sequence ID" value="RRT39422.1"/>
    <property type="molecule type" value="Genomic_DNA"/>
</dbReference>
<comment type="caution">
    <text evidence="1">The sequence shown here is derived from an EMBL/GenBank/DDBJ whole genome shotgun (WGS) entry which is preliminary data.</text>
</comment>
<name>A0A444BYU1_ENSVE</name>
<sequence length="80" mass="8924">MKARNAVFNALFDGVVVVEFEDAVASSCAKKTTTMSAAQVVFCNAMFDGVVVVEFKDAVAGSWKRRILRMRWLVPARRRP</sequence>
<evidence type="ECO:0000313" key="1">
    <source>
        <dbReference type="EMBL" id="RRT39422.1"/>
    </source>
</evidence>
<protein>
    <submittedName>
        <fullName evidence="1">Uncharacterized protein</fullName>
    </submittedName>
</protein>
<dbReference type="Proteomes" id="UP000287651">
    <property type="component" value="Unassembled WGS sequence"/>
</dbReference>
<proteinExistence type="predicted"/>
<accession>A0A444BYU1</accession>
<reference evidence="1 2" key="1">
    <citation type="journal article" date="2014" name="Agronomy (Basel)">
        <title>A Draft Genome Sequence for Ensete ventricosum, the Drought-Tolerant Tree Against Hunger.</title>
        <authorList>
            <person name="Harrison J."/>
            <person name="Moore K.A."/>
            <person name="Paszkiewicz K."/>
            <person name="Jones T."/>
            <person name="Grant M."/>
            <person name="Ambacheew D."/>
            <person name="Muzemil S."/>
            <person name="Studholme D.J."/>
        </authorList>
    </citation>
    <scope>NUCLEOTIDE SEQUENCE [LARGE SCALE GENOMIC DNA]</scope>
</reference>
<gene>
    <name evidence="1" type="ORF">B296_00046898</name>
</gene>